<dbReference type="EMBL" id="SNTY01000014">
    <property type="protein sequence ID" value="TEU29245.1"/>
    <property type="molecule type" value="Genomic_DNA"/>
</dbReference>
<keyword evidence="2" id="KW-0812">Transmembrane</keyword>
<feature type="transmembrane region" description="Helical" evidence="2">
    <location>
        <begin position="44"/>
        <end position="62"/>
    </location>
</feature>
<keyword evidence="4" id="KW-1185">Reference proteome</keyword>
<name>A0A4Y7XDE9_9GAMM</name>
<accession>A0A4Y7XDE9</accession>
<evidence type="ECO:0000313" key="4">
    <source>
        <dbReference type="Proteomes" id="UP000297834"/>
    </source>
</evidence>
<feature type="region of interest" description="Disordered" evidence="1">
    <location>
        <begin position="225"/>
        <end position="246"/>
    </location>
</feature>
<dbReference type="RefSeq" id="WP_134243697.1">
    <property type="nucleotide sequence ID" value="NZ_SNTY01000014.1"/>
</dbReference>
<evidence type="ECO:0000256" key="1">
    <source>
        <dbReference type="SAM" id="MobiDB-lite"/>
    </source>
</evidence>
<gene>
    <name evidence="3" type="ORF">E2B99_04040</name>
</gene>
<proteinExistence type="predicted"/>
<reference evidence="3 4" key="1">
    <citation type="submission" date="2019-03" db="EMBL/GenBank/DDBJ databases">
        <title>Alkanindiges illinoisensis: a potential pathogenic isolated from ascites of a gastric cancer patient with abdominal metastasis.</title>
        <authorList>
            <person name="Hu X."/>
            <person name="Yang B."/>
            <person name="Yan X."/>
            <person name="Lin L."/>
            <person name="Zhao H."/>
            <person name="Zhou F."/>
            <person name="Su B."/>
            <person name="Chen J."/>
            <person name="Rui Y."/>
            <person name="Wang Q."/>
            <person name="Zheng L."/>
        </authorList>
    </citation>
    <scope>NUCLEOTIDE SEQUENCE [LARGE SCALE GENOMIC DNA]</scope>
    <source>
        <strain evidence="3 4">NFYY 23406</strain>
    </source>
</reference>
<evidence type="ECO:0000313" key="3">
    <source>
        <dbReference type="EMBL" id="TEU29245.1"/>
    </source>
</evidence>
<keyword evidence="2" id="KW-0472">Membrane</keyword>
<dbReference type="OrthoDB" id="278697at2"/>
<dbReference type="Proteomes" id="UP000297834">
    <property type="component" value="Unassembled WGS sequence"/>
</dbReference>
<feature type="compositionally biased region" description="Low complexity" evidence="1">
    <location>
        <begin position="229"/>
        <end position="246"/>
    </location>
</feature>
<keyword evidence="2" id="KW-1133">Transmembrane helix</keyword>
<dbReference type="AlphaFoldDB" id="A0A4Y7XDE9"/>
<organism evidence="3 4">
    <name type="scientific">Alkanindiges illinoisensis</name>
    <dbReference type="NCBI Taxonomy" id="197183"/>
    <lineage>
        <taxon>Bacteria</taxon>
        <taxon>Pseudomonadati</taxon>
        <taxon>Pseudomonadota</taxon>
        <taxon>Gammaproteobacteria</taxon>
        <taxon>Moraxellales</taxon>
        <taxon>Moraxellaceae</taxon>
        <taxon>Alkanindiges</taxon>
    </lineage>
</organism>
<feature type="transmembrane region" description="Helical" evidence="2">
    <location>
        <begin position="21"/>
        <end position="38"/>
    </location>
</feature>
<protein>
    <submittedName>
        <fullName evidence="3">Uncharacterized protein</fullName>
    </submittedName>
</protein>
<sequence>MLEQQREINLLKLKREVPVMPFYWVLIPLVCMLLAYLVCDAFWTGWFLIPFMFFMASANLYAESIRRQRCLARIATIRLDPLFWQRFGQLYPDVGLRERRLIEQGFKDYLSLHGMSRNPYAMPSHAVDALWHVMLEFPVPYQQLCRQAIGRVLNHRPYDSNSQNNQNEQLQQLCEAWRYSCMLNGLDPRTTTMLPRLFAIDSALNWPDGQIYTVESMQQQYRQYLKNQSDSSSSDGCSSCSSCGGD</sequence>
<evidence type="ECO:0000256" key="2">
    <source>
        <dbReference type="SAM" id="Phobius"/>
    </source>
</evidence>
<comment type="caution">
    <text evidence="3">The sequence shown here is derived from an EMBL/GenBank/DDBJ whole genome shotgun (WGS) entry which is preliminary data.</text>
</comment>